<proteinExistence type="predicted"/>
<reference evidence="1" key="1">
    <citation type="submission" date="2023-04" db="EMBL/GenBank/DDBJ databases">
        <title>Draft Genome sequencing of Naganishia species isolated from polar environments using Oxford Nanopore Technology.</title>
        <authorList>
            <person name="Leo P."/>
            <person name="Venkateswaran K."/>
        </authorList>
    </citation>
    <scope>NUCLEOTIDE SEQUENCE</scope>
    <source>
        <strain evidence="1">MNA-CCFEE 5261</strain>
    </source>
</reference>
<name>A0ACC2W9F2_9TREE</name>
<organism evidence="1 2">
    <name type="scientific">Naganishia cerealis</name>
    <dbReference type="NCBI Taxonomy" id="610337"/>
    <lineage>
        <taxon>Eukaryota</taxon>
        <taxon>Fungi</taxon>
        <taxon>Dikarya</taxon>
        <taxon>Basidiomycota</taxon>
        <taxon>Agaricomycotina</taxon>
        <taxon>Tremellomycetes</taxon>
        <taxon>Filobasidiales</taxon>
        <taxon>Filobasidiaceae</taxon>
        <taxon>Naganishia</taxon>
    </lineage>
</organism>
<dbReference type="EMBL" id="JASBWR010000023">
    <property type="protein sequence ID" value="KAJ9107945.1"/>
    <property type="molecule type" value="Genomic_DNA"/>
</dbReference>
<protein>
    <submittedName>
        <fullName evidence="1">Uncharacterized protein</fullName>
    </submittedName>
</protein>
<sequence length="469" mass="51044">MGKNLFSVTIFFVIFRETIEAAIIISVLLSFVEQLMTSGKLTSKDQPVSTVDKGETPPSTTISTLDSDETGGVDKLKRIIRRMRIQIWAGTLVGFLVSLCIGAAFIAVVSTVSVPNPFTLLNLACRCLVQFYTTLSDLWAKSEQIWEGVFSLIAAIIIFFMGLAFLKMDRSRVKWRIKLSQAFDNSIKSTTDDTEEDAVARREARSGKWALFLLPFITLIREGLEAVVFVGGVSLGQPATSIPIPVITGIIAGFIVGYAIYRSGSTIALSWFLVASTYLLFLIGAGLFSKSIGFFEYYRFAKAVGGDVAETGNGPGSYQVAGNVWHLTYGNPEPGAVGTNGGWQIFNAIFGWNNNASIGTILGYCMYWIAIMVALIYIKWSEGRVTFFGYGSKAHHRMVARRTERETSANSDAKAPVTGPSDAARRDSDYSSEDGKHSDTDGQQVSTLNAMGAGARTLSDSSNKGEIRI</sequence>
<keyword evidence="2" id="KW-1185">Reference proteome</keyword>
<evidence type="ECO:0000313" key="2">
    <source>
        <dbReference type="Proteomes" id="UP001241377"/>
    </source>
</evidence>
<evidence type="ECO:0000313" key="1">
    <source>
        <dbReference type="EMBL" id="KAJ9107945.1"/>
    </source>
</evidence>
<dbReference type="Proteomes" id="UP001241377">
    <property type="component" value="Unassembled WGS sequence"/>
</dbReference>
<accession>A0ACC2W9F2</accession>
<gene>
    <name evidence="1" type="ORF">QFC19_002688</name>
</gene>
<comment type="caution">
    <text evidence="1">The sequence shown here is derived from an EMBL/GenBank/DDBJ whole genome shotgun (WGS) entry which is preliminary data.</text>
</comment>